<feature type="coiled-coil region" evidence="1">
    <location>
        <begin position="213"/>
        <end position="254"/>
    </location>
</feature>
<reference evidence="4 5" key="1">
    <citation type="journal article" date="2011" name="J. Bacteriol.">
        <title>Complete genome sequence of Polymorphum gilvum SL003B-26A1T, a crude oil-degrading bacterium from oil-polluted saline soil.</title>
        <authorList>
            <person name="Li S.G."/>
            <person name="Tang Y.Q."/>
            <person name="Nie Y."/>
            <person name="Cai M."/>
            <person name="Wu X.L."/>
        </authorList>
    </citation>
    <scope>NUCLEOTIDE SEQUENCE [LARGE SCALE GENOMIC DNA]</scope>
    <source>
        <strain evidence="5">LMG 25793 / CGMCC 1.9160 / SL003B-26A1</strain>
    </source>
</reference>
<dbReference type="AlphaFoldDB" id="F2IY80"/>
<feature type="coiled-coil region" evidence="1">
    <location>
        <begin position="161"/>
        <end position="188"/>
    </location>
</feature>
<feature type="compositionally biased region" description="Low complexity" evidence="2">
    <location>
        <begin position="444"/>
        <end position="462"/>
    </location>
</feature>
<keyword evidence="3" id="KW-1133">Transmembrane helix</keyword>
<protein>
    <submittedName>
        <fullName evidence="4">Efflux transporter, RND family, MFP subunit</fullName>
    </submittedName>
</protein>
<organism evidence="4 5">
    <name type="scientific">Polymorphum gilvum (strain LMG 25793 / CGMCC 1.9160 / SL003B-26A1)</name>
    <dbReference type="NCBI Taxonomy" id="991905"/>
    <lineage>
        <taxon>Bacteria</taxon>
        <taxon>Pseudomonadati</taxon>
        <taxon>Pseudomonadota</taxon>
        <taxon>Alphaproteobacteria</taxon>
        <taxon>Rhodobacterales</taxon>
        <taxon>Paracoccaceae</taxon>
        <taxon>Polymorphum</taxon>
    </lineage>
</organism>
<dbReference type="GO" id="GO:0015562">
    <property type="term" value="F:efflux transmembrane transporter activity"/>
    <property type="evidence" value="ECO:0007669"/>
    <property type="project" value="TreeGrafter"/>
</dbReference>
<evidence type="ECO:0000256" key="1">
    <source>
        <dbReference type="SAM" id="Coils"/>
    </source>
</evidence>
<gene>
    <name evidence="4" type="ordered locus">SL003B_3270</name>
</gene>
<dbReference type="Gene3D" id="2.40.50.100">
    <property type="match status" value="1"/>
</dbReference>
<feature type="transmembrane region" description="Helical" evidence="3">
    <location>
        <begin position="27"/>
        <end position="48"/>
    </location>
</feature>
<keyword evidence="3" id="KW-0472">Membrane</keyword>
<dbReference type="OrthoDB" id="9813967at2"/>
<proteinExistence type="predicted"/>
<dbReference type="KEGG" id="pgv:SL003B_3270"/>
<dbReference type="STRING" id="991905.SL003B_3270"/>
<dbReference type="PANTHER" id="PTHR30469">
    <property type="entry name" value="MULTIDRUG RESISTANCE PROTEIN MDTA"/>
    <property type="match status" value="1"/>
</dbReference>
<dbReference type="PATRIC" id="fig|991905.3.peg.3363"/>
<dbReference type="HOGENOM" id="CLU_018816_18_2_5"/>
<dbReference type="Gene3D" id="1.10.287.470">
    <property type="entry name" value="Helix hairpin bin"/>
    <property type="match status" value="1"/>
</dbReference>
<dbReference type="SUPFAM" id="SSF111369">
    <property type="entry name" value="HlyD-like secretion proteins"/>
    <property type="match status" value="1"/>
</dbReference>
<dbReference type="EMBL" id="CP002568">
    <property type="protein sequence ID" value="ADZ71692.1"/>
    <property type="molecule type" value="Genomic_DNA"/>
</dbReference>
<keyword evidence="5" id="KW-1185">Reference proteome</keyword>
<dbReference type="Gene3D" id="2.40.30.170">
    <property type="match status" value="1"/>
</dbReference>
<dbReference type="Proteomes" id="UP000008130">
    <property type="component" value="Chromosome"/>
</dbReference>
<keyword evidence="1" id="KW-0175">Coiled coil</keyword>
<sequence>MLQSVEVSKSDQVSPLVATDTDGRRPLVLVLKALVQALVALAVLFGAVQGMRHLVATKPEVKKRPVQEKSYVVETVPVIIADHAPTINLYGEVAAGRQVDLRVLVAGEVTSVNPDLKAGGTILRGEDLIAVDRFDYEGAVTEAKANLLEARARQVELQGRVALQRDNLDRASEQLELAKRDLERAEQLRAGGSVTERTLDERRLLVSQRQQGLEQARNTLAVEEAGVRQQEAAIERLEWRLRQAERNLENTVLRAPFDAVVRTEAAQVGRLVNVNDVVASVYSRDELEVRFTLSDDQYGRLIAESGTIAGRMVEVFWFLGGETMTYTATVDRIGADVARSRGGVDIYARIEAIPDTSPLRPGAFVAISIPDRVYKGTGRIPESAYHADGRVFVVDGQRMATRRVEAVAFDDGYVLVRGDLVDGDKVISTRIPEAGDGILVEEVSASPGQPGAEAAEPPAAAAMNGSEN</sequence>
<keyword evidence="3" id="KW-0812">Transmembrane</keyword>
<dbReference type="eggNOG" id="COG0845">
    <property type="taxonomic scope" value="Bacteria"/>
</dbReference>
<dbReference type="PANTHER" id="PTHR30469:SF12">
    <property type="entry name" value="MULTIDRUG RESISTANCE PROTEIN MDTA"/>
    <property type="match status" value="1"/>
</dbReference>
<evidence type="ECO:0000313" key="5">
    <source>
        <dbReference type="Proteomes" id="UP000008130"/>
    </source>
</evidence>
<evidence type="ECO:0000313" key="4">
    <source>
        <dbReference type="EMBL" id="ADZ71692.1"/>
    </source>
</evidence>
<name>F2IY80_POLGS</name>
<evidence type="ECO:0000256" key="2">
    <source>
        <dbReference type="SAM" id="MobiDB-lite"/>
    </source>
</evidence>
<dbReference type="Gene3D" id="2.40.420.20">
    <property type="match status" value="1"/>
</dbReference>
<feature type="region of interest" description="Disordered" evidence="2">
    <location>
        <begin position="443"/>
        <end position="468"/>
    </location>
</feature>
<dbReference type="RefSeq" id="WP_013654001.1">
    <property type="nucleotide sequence ID" value="NC_015259.1"/>
</dbReference>
<evidence type="ECO:0000256" key="3">
    <source>
        <dbReference type="SAM" id="Phobius"/>
    </source>
</evidence>
<accession>F2IY80</accession>
<dbReference type="GO" id="GO:1990281">
    <property type="term" value="C:efflux pump complex"/>
    <property type="evidence" value="ECO:0007669"/>
    <property type="project" value="TreeGrafter"/>
</dbReference>